<dbReference type="Proteomes" id="UP000266841">
    <property type="component" value="Unassembled WGS sequence"/>
</dbReference>
<feature type="region of interest" description="Disordered" evidence="1">
    <location>
        <begin position="194"/>
        <end position="227"/>
    </location>
</feature>
<dbReference type="EMBL" id="AGNL01012354">
    <property type="protein sequence ID" value="EJK67936.1"/>
    <property type="molecule type" value="Genomic_DNA"/>
</dbReference>
<name>K0T3H0_THAOC</name>
<sequence length="591" mass="67710">MKRRPPFFLIGNARRFEESPEGEPTFQNNTCLEKKISATNVETTLYHQDVTIVDLVESRDGTFCFVPRDGDISPPIPPSCQIPYIYNWALGHLDSFATLLRRCDVKLRGHHCSHGQCDKADLTRLEDDTHVLANQITFTQFIAFSELLQQHLQSAACLNNDSLTTTNESITENLTSSEDMTVELIEEKRNAAMSSGFTVPKPPETVPPKEEEPQGGDEAGISRADSHFSKNLSKNTMAIWFRRTQERLRQSQMLQTLRKQASLADAAYNKRLMTNALKMLQEYTYLQKKIREQEPPLPAEEIEIKPCEEVMEEVSAPESEPEQMEVTAADSPQTSTDDVDREKYNRLYARAILMDSILDRNRKQVTFLQKGALFQMKVERFKGKENIFSVPNEYVHTKLKPQTEQAYVDYRKEPCSIFGGGSEHELLIAMGDRCEGGKSRDRRERAFTNKWREESRETATEPPSNHNASLEQKLEQKEIEIADLKKAVRDLSHLKKEVRDLSSRAKKLEGESNKTLNLITPRTQSITAEKFGFPKKGTKLSVKEAQAYIRVKYIHYAQMVRAGSLTQETLGSWVEEWYCEARDQGFFTWDN</sequence>
<gene>
    <name evidence="2" type="ORF">THAOC_10952</name>
</gene>
<evidence type="ECO:0000313" key="2">
    <source>
        <dbReference type="EMBL" id="EJK67936.1"/>
    </source>
</evidence>
<accession>K0T3H0</accession>
<feature type="region of interest" description="Disordered" evidence="1">
    <location>
        <begin position="435"/>
        <end position="471"/>
    </location>
</feature>
<feature type="compositionally biased region" description="Basic and acidic residues" evidence="1">
    <location>
        <begin position="435"/>
        <end position="459"/>
    </location>
</feature>
<dbReference type="AlphaFoldDB" id="K0T3H0"/>
<feature type="compositionally biased region" description="Polar residues" evidence="1">
    <location>
        <begin position="461"/>
        <end position="470"/>
    </location>
</feature>
<feature type="region of interest" description="Disordered" evidence="1">
    <location>
        <begin position="316"/>
        <end position="339"/>
    </location>
</feature>
<comment type="caution">
    <text evidence="2">The sequence shown here is derived from an EMBL/GenBank/DDBJ whole genome shotgun (WGS) entry which is preliminary data.</text>
</comment>
<keyword evidence="3" id="KW-1185">Reference proteome</keyword>
<reference evidence="2 3" key="1">
    <citation type="journal article" date="2012" name="Genome Biol.">
        <title>Genome and low-iron response of an oceanic diatom adapted to chronic iron limitation.</title>
        <authorList>
            <person name="Lommer M."/>
            <person name="Specht M."/>
            <person name="Roy A.S."/>
            <person name="Kraemer L."/>
            <person name="Andreson R."/>
            <person name="Gutowska M.A."/>
            <person name="Wolf J."/>
            <person name="Bergner S.V."/>
            <person name="Schilhabel M.B."/>
            <person name="Klostermeier U.C."/>
            <person name="Beiko R.G."/>
            <person name="Rosenstiel P."/>
            <person name="Hippler M."/>
            <person name="Laroche J."/>
        </authorList>
    </citation>
    <scope>NUCLEOTIDE SEQUENCE [LARGE SCALE GENOMIC DNA]</scope>
    <source>
        <strain evidence="2 3">CCMP1005</strain>
    </source>
</reference>
<evidence type="ECO:0000313" key="3">
    <source>
        <dbReference type="Proteomes" id="UP000266841"/>
    </source>
</evidence>
<proteinExistence type="predicted"/>
<protein>
    <submittedName>
        <fullName evidence="2">Uncharacterized protein</fullName>
    </submittedName>
</protein>
<organism evidence="2 3">
    <name type="scientific">Thalassiosira oceanica</name>
    <name type="common">Marine diatom</name>
    <dbReference type="NCBI Taxonomy" id="159749"/>
    <lineage>
        <taxon>Eukaryota</taxon>
        <taxon>Sar</taxon>
        <taxon>Stramenopiles</taxon>
        <taxon>Ochrophyta</taxon>
        <taxon>Bacillariophyta</taxon>
        <taxon>Coscinodiscophyceae</taxon>
        <taxon>Thalassiosirophycidae</taxon>
        <taxon>Thalassiosirales</taxon>
        <taxon>Thalassiosiraceae</taxon>
        <taxon>Thalassiosira</taxon>
    </lineage>
</organism>
<evidence type="ECO:0000256" key="1">
    <source>
        <dbReference type="SAM" id="MobiDB-lite"/>
    </source>
</evidence>